<dbReference type="STRING" id="519424.AZF04_14245"/>
<keyword evidence="11" id="KW-1185">Reference proteome</keyword>
<keyword evidence="2 6" id="KW-0378">Hydrolase</keyword>
<gene>
    <name evidence="10" type="ORF">AZF04_14245</name>
</gene>
<evidence type="ECO:0000256" key="3">
    <source>
        <dbReference type="ARBA" id="ARBA00023277"/>
    </source>
</evidence>
<dbReference type="SUPFAM" id="SSF48208">
    <property type="entry name" value="Six-hairpin glycosidases"/>
    <property type="match status" value="1"/>
</dbReference>
<keyword evidence="4 6" id="KW-0326">Glycosidase</keyword>
<evidence type="ECO:0000256" key="1">
    <source>
        <dbReference type="ARBA" id="ARBA00007072"/>
    </source>
</evidence>
<accession>A0A162F2J8</accession>
<dbReference type="RefSeq" id="WP_061947518.1">
    <property type="nucleotide sequence ID" value="NZ_LTAO01000002.1"/>
</dbReference>
<evidence type="ECO:0000313" key="10">
    <source>
        <dbReference type="EMBL" id="KYG34348.1"/>
    </source>
</evidence>
<comment type="similarity">
    <text evidence="1 6 7">Belongs to the glycosyl hydrolase 9 (cellulase E) family.</text>
</comment>
<protein>
    <recommendedName>
        <fullName evidence="7">Endoglucanase</fullName>
        <ecNumber evidence="7">3.2.1.4</ecNumber>
    </recommendedName>
</protein>
<feature type="active site" evidence="6">
    <location>
        <position position="511"/>
    </location>
</feature>
<dbReference type="Proteomes" id="UP000075806">
    <property type="component" value="Unassembled WGS sequence"/>
</dbReference>
<dbReference type="InterPro" id="IPR008928">
    <property type="entry name" value="6-hairpin_glycosidase_sf"/>
</dbReference>
<dbReference type="Pfam" id="PF00759">
    <property type="entry name" value="Glyco_hydro_9"/>
    <property type="match status" value="1"/>
</dbReference>
<dbReference type="InterPro" id="IPR001701">
    <property type="entry name" value="Glyco_hydro_9"/>
</dbReference>
<dbReference type="EMBL" id="LTAO01000002">
    <property type="protein sequence ID" value="KYG34348.1"/>
    <property type="molecule type" value="Genomic_DNA"/>
</dbReference>
<feature type="domain" description="Cellulase Ig-like" evidence="9">
    <location>
        <begin position="5"/>
        <end position="81"/>
    </location>
</feature>
<feature type="domain" description="Glycoside hydrolase family 9" evidence="8">
    <location>
        <begin position="93"/>
        <end position="533"/>
    </location>
</feature>
<name>A0A162F2J8_9BACI</name>
<keyword evidence="3 6" id="KW-0119">Carbohydrate metabolism</keyword>
<evidence type="ECO:0000256" key="6">
    <source>
        <dbReference type="PROSITE-ProRule" id="PRU10060"/>
    </source>
</evidence>
<reference evidence="10" key="1">
    <citation type="submission" date="2016-02" db="EMBL/GenBank/DDBJ databases">
        <title>Genome sequence of Bacillus trypoxylicola KCTC 13244(T).</title>
        <authorList>
            <person name="Jeong H."/>
            <person name="Park S.-H."/>
            <person name="Choi S.-K."/>
        </authorList>
    </citation>
    <scope>NUCLEOTIDE SEQUENCE [LARGE SCALE GENOMIC DNA]</scope>
    <source>
        <strain evidence="10">KCTC 13244</strain>
    </source>
</reference>
<dbReference type="InterPro" id="IPR012341">
    <property type="entry name" value="6hp_glycosidase-like_sf"/>
</dbReference>
<keyword evidence="7" id="KW-0136">Cellulose degradation</keyword>
<dbReference type="GO" id="GO:0030245">
    <property type="term" value="P:cellulose catabolic process"/>
    <property type="evidence" value="ECO:0007669"/>
    <property type="project" value="UniProtKB-KW"/>
</dbReference>
<evidence type="ECO:0000259" key="8">
    <source>
        <dbReference type="Pfam" id="PF00759"/>
    </source>
</evidence>
<evidence type="ECO:0000256" key="7">
    <source>
        <dbReference type="RuleBase" id="RU361166"/>
    </source>
</evidence>
<evidence type="ECO:0000259" key="9">
    <source>
        <dbReference type="Pfam" id="PF02927"/>
    </source>
</evidence>
<evidence type="ECO:0000256" key="4">
    <source>
        <dbReference type="ARBA" id="ARBA00023295"/>
    </source>
</evidence>
<comment type="catalytic activity">
    <reaction evidence="7">
        <text>Endohydrolysis of (1-&gt;4)-beta-D-glucosidic linkages in cellulose, lichenin and cereal beta-D-glucans.</text>
        <dbReference type="EC" id="3.2.1.4"/>
    </reaction>
</comment>
<evidence type="ECO:0000256" key="5">
    <source>
        <dbReference type="ARBA" id="ARBA00023326"/>
    </source>
</evidence>
<dbReference type="GO" id="GO:0008810">
    <property type="term" value="F:cellulase activity"/>
    <property type="evidence" value="ECO:0007669"/>
    <property type="project" value="UniProtKB-EC"/>
</dbReference>
<comment type="caution">
    <text evidence="10">The sequence shown here is derived from an EMBL/GenBank/DDBJ whole genome shotgun (WGS) entry which is preliminary data.</text>
</comment>
<dbReference type="AlphaFoldDB" id="A0A162F2J8"/>
<dbReference type="EC" id="3.2.1.4" evidence="7"/>
<evidence type="ECO:0000313" key="11">
    <source>
        <dbReference type="Proteomes" id="UP000075806"/>
    </source>
</evidence>
<dbReference type="Gene3D" id="1.50.10.10">
    <property type="match status" value="1"/>
</dbReference>
<keyword evidence="5 6" id="KW-0624">Polysaccharide degradation</keyword>
<proteinExistence type="inferred from homology"/>
<dbReference type="InterPro" id="IPR013783">
    <property type="entry name" value="Ig-like_fold"/>
</dbReference>
<evidence type="ECO:0000256" key="2">
    <source>
        <dbReference type="ARBA" id="ARBA00022801"/>
    </source>
</evidence>
<dbReference type="OrthoDB" id="9758662at2"/>
<feature type="active site" evidence="6">
    <location>
        <position position="520"/>
    </location>
</feature>
<dbReference type="InterPro" id="IPR033126">
    <property type="entry name" value="Glyco_hydro_9_Asp/Glu_AS"/>
</dbReference>
<dbReference type="Gene3D" id="2.60.40.10">
    <property type="entry name" value="Immunoglobulins"/>
    <property type="match status" value="1"/>
</dbReference>
<dbReference type="SUPFAM" id="SSF81296">
    <property type="entry name" value="E set domains"/>
    <property type="match status" value="1"/>
</dbReference>
<dbReference type="CDD" id="cd02850">
    <property type="entry name" value="E_set_Cellulase_N"/>
    <property type="match status" value="1"/>
</dbReference>
<organism evidence="10 11">
    <name type="scientific">Alkalihalobacillus trypoxylicola</name>
    <dbReference type="NCBI Taxonomy" id="519424"/>
    <lineage>
        <taxon>Bacteria</taxon>
        <taxon>Bacillati</taxon>
        <taxon>Bacillota</taxon>
        <taxon>Bacilli</taxon>
        <taxon>Bacillales</taxon>
        <taxon>Bacillaceae</taxon>
        <taxon>Alkalihalobacillus</taxon>
    </lineage>
</organism>
<sequence length="546" mass="61253">MKIEKRKIVLNQLGYLLDKEKRAISTEASPFSVVDKNTNSIVFSGEAFGPIFDQASSEQVYVLDFSDIQEEGDYYIKQSESKSLSFPISEKPYESLQNGVLKAFYFLRCGMELKEEYAGVWKHKACHTSKGKVLNEPHLELDCSGGWHDAGDYGKYTVAAAKALADLLLAYQTYPQSFLSTISIPESDGIIPDILHEARYELEWLLKMQNLRDGGVFHKVTTLAFPGLDVMPEEDEHDLYLCPVSSTATASFVAVLALASTVYRAIDEAFSIRCLEAARKSWSWLESNPEMVLFKNPEEVSTGEYGDSSDLDERYWAAAQMYHATKEEVYHHAFKELFLKDFKKCELGWTNVSGYGTLSYLSLNIAEADDSIQNELKREWVGLANALLQQKKTNGYPTSLRENDFIWGSNMVLLNHAMTLLYAFHFSGKESFEQGALAQLDYLLGCNPLGYSYVTGFGANSIQNPHYRPAVGDGIEAPIPGMIAGGPNKGLQDEYAKQVLDGYPPSKCFVDHQDSYSTNEITIYWNSPAIFVLAHFNDLDINKNDI</sequence>
<dbReference type="InterPro" id="IPR004197">
    <property type="entry name" value="Cellulase_Ig-like"/>
</dbReference>
<dbReference type="InterPro" id="IPR014756">
    <property type="entry name" value="Ig_E-set"/>
</dbReference>
<dbReference type="PANTHER" id="PTHR22298">
    <property type="entry name" value="ENDO-1,4-BETA-GLUCANASE"/>
    <property type="match status" value="1"/>
</dbReference>
<dbReference type="Pfam" id="PF02927">
    <property type="entry name" value="CelD_N"/>
    <property type="match status" value="1"/>
</dbReference>
<dbReference type="PROSITE" id="PS00698">
    <property type="entry name" value="GH9_3"/>
    <property type="match status" value="1"/>
</dbReference>